<gene>
    <name evidence="1" type="ORF">EV203_103124</name>
</gene>
<proteinExistence type="predicted"/>
<dbReference type="AlphaFoldDB" id="A0A4R2K8G5"/>
<sequence length="92" mass="10788">MASKRNIEKAKKAIREYLLQNRDTRYFMLFTLSSVADSAVGEELFPSLYDYEDLVPGRVMWIDAEKLDEKTFAKYLGGRFLAVENPYYSKKF</sequence>
<dbReference type="RefSeq" id="WP_132039005.1">
    <property type="nucleotide sequence ID" value="NZ_SLWU01000003.1"/>
</dbReference>
<dbReference type="EMBL" id="SLWU01000003">
    <property type="protein sequence ID" value="TCO68227.1"/>
    <property type="molecule type" value="Genomic_DNA"/>
</dbReference>
<name>A0A4R2K8G5_9THEO</name>
<accession>A0A4R2K8G5</accession>
<protein>
    <submittedName>
        <fullName evidence="1">Uncharacterized protein</fullName>
    </submittedName>
</protein>
<organism evidence="1 2">
    <name type="scientific">Caldanaerobacter subterraneus</name>
    <dbReference type="NCBI Taxonomy" id="911092"/>
    <lineage>
        <taxon>Bacteria</taxon>
        <taxon>Bacillati</taxon>
        <taxon>Bacillota</taxon>
        <taxon>Clostridia</taxon>
        <taxon>Thermoanaerobacterales</taxon>
        <taxon>Thermoanaerobacteraceae</taxon>
        <taxon>Caldanaerobacter</taxon>
    </lineage>
</organism>
<comment type="caution">
    <text evidence="1">The sequence shown here is derived from an EMBL/GenBank/DDBJ whole genome shotgun (WGS) entry which is preliminary data.</text>
</comment>
<evidence type="ECO:0000313" key="2">
    <source>
        <dbReference type="Proteomes" id="UP000294886"/>
    </source>
</evidence>
<dbReference type="Proteomes" id="UP000294886">
    <property type="component" value="Unassembled WGS sequence"/>
</dbReference>
<evidence type="ECO:0000313" key="1">
    <source>
        <dbReference type="EMBL" id="TCO68227.1"/>
    </source>
</evidence>
<reference evidence="1 2" key="1">
    <citation type="submission" date="2019-03" db="EMBL/GenBank/DDBJ databases">
        <title>Genomic Encyclopedia of Type Strains, Phase IV (KMG-IV): sequencing the most valuable type-strain genomes for metagenomic binning, comparative biology and taxonomic classification.</title>
        <authorList>
            <person name="Goeker M."/>
        </authorList>
    </citation>
    <scope>NUCLEOTIDE SEQUENCE [LARGE SCALE GENOMIC DNA]</scope>
    <source>
        <strain evidence="1 2">DSM 13054</strain>
    </source>
</reference>